<evidence type="ECO:0008006" key="3">
    <source>
        <dbReference type="Google" id="ProtNLM"/>
    </source>
</evidence>
<dbReference type="RefSeq" id="WP_147382556.1">
    <property type="nucleotide sequence ID" value="NZ_BMPB01000003.1"/>
</dbReference>
<protein>
    <recommendedName>
        <fullName evidence="3">Type I-C CRISPR-associated protein Cas8c/Csd1</fullName>
    </recommendedName>
</protein>
<dbReference type="Proteomes" id="UP000533637">
    <property type="component" value="Unassembled WGS sequence"/>
</dbReference>
<accession>A0ABR6KHU7</accession>
<gene>
    <name evidence="1" type="ORF">GGQ57_000978</name>
</gene>
<sequence>MSLDTVIKIGQFYRKTKKAWKYHDQINWAINDVKALEKKKDKEGNTITTTFYEVNVVDDGDRFSFDFDSMSRIIDEDKIKSIYYLNFKTSKKDSSKRYLLGDLVYSCYEDKKGMLVEGGNYRMYGTWADKEKNGIVEKKSSFWLSEDAASRMDNPFIQKFRSEFRRKAEYIEQFLKNQTSVVLHFNFEGKSWQDMDGIVDNIDVILTESLVKRLPDTDKVMLDKYLYKTLGGVTPGFGETGYKNRLFTRDDIISLMYAGNAAEKPLMRIGGIGIIALPHSEQLTSDMVVCFFERDKNTLEQEDKQEADMTFVDEEDSCDSSFGGLLRNDFDDSVKFDIIFTNVPASPAGVFSDLIEFSDVQKSLLRRVHKRIVECRLEVEEMAYAEFPNAKGFKYHIRNSFQNLLGDVTKDKKKFQSHILKALPQIYTDTYYEDPILLPAFLEKVEYNIRNDNTNFNLLKYDFYFLMKIQKKNTLMTIKDSKSYALGKQLGIMAQQFASWKKDCPIKSFEKSYVGNLSRRTASLDELVKFAAFLNEKLVMHGLTKKWVKEAYMEFADIVKDFGGEKYSKYNCSLGFFESYYDSRKPIEEKEEITDAN</sequence>
<proteinExistence type="predicted"/>
<evidence type="ECO:0000313" key="1">
    <source>
        <dbReference type="EMBL" id="MBB4621084.1"/>
    </source>
</evidence>
<organism evidence="1 2">
    <name type="scientific">Parabacteroides faecis</name>
    <dbReference type="NCBI Taxonomy" id="1217282"/>
    <lineage>
        <taxon>Bacteria</taxon>
        <taxon>Pseudomonadati</taxon>
        <taxon>Bacteroidota</taxon>
        <taxon>Bacteroidia</taxon>
        <taxon>Bacteroidales</taxon>
        <taxon>Tannerellaceae</taxon>
        <taxon>Parabacteroides</taxon>
    </lineage>
</organism>
<comment type="caution">
    <text evidence="1">The sequence shown here is derived from an EMBL/GenBank/DDBJ whole genome shotgun (WGS) entry which is preliminary data.</text>
</comment>
<reference evidence="1 2" key="1">
    <citation type="submission" date="2020-08" db="EMBL/GenBank/DDBJ databases">
        <title>Genomic Encyclopedia of Type Strains, Phase IV (KMG-IV): sequencing the most valuable type-strain genomes for metagenomic binning, comparative biology and taxonomic classification.</title>
        <authorList>
            <person name="Goeker M."/>
        </authorList>
    </citation>
    <scope>NUCLEOTIDE SEQUENCE [LARGE SCALE GENOMIC DNA]</scope>
    <source>
        <strain evidence="1 2">DSM 102983</strain>
    </source>
</reference>
<dbReference type="EMBL" id="JACHOC010000002">
    <property type="protein sequence ID" value="MBB4621084.1"/>
    <property type="molecule type" value="Genomic_DNA"/>
</dbReference>
<name>A0ABR6KHU7_9BACT</name>
<evidence type="ECO:0000313" key="2">
    <source>
        <dbReference type="Proteomes" id="UP000533637"/>
    </source>
</evidence>
<keyword evidence="2" id="KW-1185">Reference proteome</keyword>